<dbReference type="EMBL" id="HBIM01007022">
    <property type="protein sequence ID" value="CAE0408205.1"/>
    <property type="molecule type" value="Transcribed_RNA"/>
</dbReference>
<feature type="compositionally biased region" description="Low complexity" evidence="1">
    <location>
        <begin position="1"/>
        <end position="25"/>
    </location>
</feature>
<gene>
    <name evidence="2" type="ORF">ACOF00016_LOCUS5977</name>
</gene>
<accession>A0A7S3L1J3</accession>
<reference evidence="2" key="1">
    <citation type="submission" date="2021-01" db="EMBL/GenBank/DDBJ databases">
        <authorList>
            <person name="Corre E."/>
            <person name="Pelletier E."/>
            <person name="Niang G."/>
            <person name="Scheremetjew M."/>
            <person name="Finn R."/>
            <person name="Kale V."/>
            <person name="Holt S."/>
            <person name="Cochrane G."/>
            <person name="Meng A."/>
            <person name="Brown T."/>
            <person name="Cohen L."/>
        </authorList>
    </citation>
    <scope>NUCLEOTIDE SEQUENCE</scope>
    <source>
        <strain evidence="2">CCMP127</strain>
    </source>
</reference>
<dbReference type="AlphaFoldDB" id="A0A7S3L1J3"/>
<organism evidence="2">
    <name type="scientific">Amphora coffeiformis</name>
    <dbReference type="NCBI Taxonomy" id="265554"/>
    <lineage>
        <taxon>Eukaryota</taxon>
        <taxon>Sar</taxon>
        <taxon>Stramenopiles</taxon>
        <taxon>Ochrophyta</taxon>
        <taxon>Bacillariophyta</taxon>
        <taxon>Bacillariophyceae</taxon>
        <taxon>Bacillariophycidae</taxon>
        <taxon>Thalassiophysales</taxon>
        <taxon>Catenulaceae</taxon>
        <taxon>Amphora</taxon>
    </lineage>
</organism>
<feature type="region of interest" description="Disordered" evidence="1">
    <location>
        <begin position="61"/>
        <end position="118"/>
    </location>
</feature>
<evidence type="ECO:0000256" key="1">
    <source>
        <dbReference type="SAM" id="MobiDB-lite"/>
    </source>
</evidence>
<protein>
    <submittedName>
        <fullName evidence="2">Uncharacterized protein</fullName>
    </submittedName>
</protein>
<feature type="compositionally biased region" description="Acidic residues" evidence="1">
    <location>
        <begin position="104"/>
        <end position="118"/>
    </location>
</feature>
<feature type="region of interest" description="Disordered" evidence="1">
    <location>
        <begin position="1"/>
        <end position="35"/>
    </location>
</feature>
<evidence type="ECO:0000313" key="2">
    <source>
        <dbReference type="EMBL" id="CAE0408205.1"/>
    </source>
</evidence>
<name>A0A7S3L1J3_9STRA</name>
<proteinExistence type="predicted"/>
<sequence length="208" mass="23805">MPSSSPARTTTSTTTTTSTSLSSSQQRRRRFRRESRNATLLQQLSWFWKAPVGPMITESTTTLLSTPTKKKMICRTDKTSSSSKSTPKRKKTPRMSSSCSTIYLDDDDDDDEEEEEDTRDGRALRLALCNNAASLSLVLSDDSMYQTFCTRIHQELAAKGVDDTLDVSFYLRNLAMWQHQMKTTRRGNLHRRLDYHRSPYHNAITNIH</sequence>